<sequence length="55" mass="5999">MKDCGHYSVTSKTDACSLEPTYVNGCPDLVDGRAVGTAETSDRIRSDQQHHMLSN</sequence>
<name>A0A9D4LQX6_DREPO</name>
<dbReference type="EMBL" id="JAIWYP010000002">
    <property type="protein sequence ID" value="KAH3862113.1"/>
    <property type="molecule type" value="Genomic_DNA"/>
</dbReference>
<gene>
    <name evidence="1" type="ORF">DPMN_025076</name>
</gene>
<keyword evidence="2" id="KW-1185">Reference proteome</keyword>
<dbReference type="Proteomes" id="UP000828390">
    <property type="component" value="Unassembled WGS sequence"/>
</dbReference>
<proteinExistence type="predicted"/>
<evidence type="ECO:0000313" key="1">
    <source>
        <dbReference type="EMBL" id="KAH3862113.1"/>
    </source>
</evidence>
<evidence type="ECO:0000313" key="2">
    <source>
        <dbReference type="Proteomes" id="UP000828390"/>
    </source>
</evidence>
<comment type="caution">
    <text evidence="1">The sequence shown here is derived from an EMBL/GenBank/DDBJ whole genome shotgun (WGS) entry which is preliminary data.</text>
</comment>
<dbReference type="AlphaFoldDB" id="A0A9D4LQX6"/>
<reference evidence="1" key="2">
    <citation type="submission" date="2020-11" db="EMBL/GenBank/DDBJ databases">
        <authorList>
            <person name="McCartney M.A."/>
            <person name="Auch B."/>
            <person name="Kono T."/>
            <person name="Mallez S."/>
            <person name="Becker A."/>
            <person name="Gohl D.M."/>
            <person name="Silverstein K.A.T."/>
            <person name="Koren S."/>
            <person name="Bechman K.B."/>
            <person name="Herman A."/>
            <person name="Abrahante J.E."/>
            <person name="Garbe J."/>
        </authorList>
    </citation>
    <scope>NUCLEOTIDE SEQUENCE</scope>
    <source>
        <strain evidence="1">Duluth1</strain>
        <tissue evidence="1">Whole animal</tissue>
    </source>
</reference>
<reference evidence="1" key="1">
    <citation type="journal article" date="2019" name="bioRxiv">
        <title>The Genome of the Zebra Mussel, Dreissena polymorpha: A Resource for Invasive Species Research.</title>
        <authorList>
            <person name="McCartney M.A."/>
            <person name="Auch B."/>
            <person name="Kono T."/>
            <person name="Mallez S."/>
            <person name="Zhang Y."/>
            <person name="Obille A."/>
            <person name="Becker A."/>
            <person name="Abrahante J.E."/>
            <person name="Garbe J."/>
            <person name="Badalamenti J.P."/>
            <person name="Herman A."/>
            <person name="Mangelson H."/>
            <person name="Liachko I."/>
            <person name="Sullivan S."/>
            <person name="Sone E.D."/>
            <person name="Koren S."/>
            <person name="Silverstein K.A.T."/>
            <person name="Beckman K.B."/>
            <person name="Gohl D.M."/>
        </authorList>
    </citation>
    <scope>NUCLEOTIDE SEQUENCE</scope>
    <source>
        <strain evidence="1">Duluth1</strain>
        <tissue evidence="1">Whole animal</tissue>
    </source>
</reference>
<protein>
    <submittedName>
        <fullName evidence="1">Uncharacterized protein</fullName>
    </submittedName>
</protein>
<accession>A0A9D4LQX6</accession>
<organism evidence="1 2">
    <name type="scientific">Dreissena polymorpha</name>
    <name type="common">Zebra mussel</name>
    <name type="synonym">Mytilus polymorpha</name>
    <dbReference type="NCBI Taxonomy" id="45954"/>
    <lineage>
        <taxon>Eukaryota</taxon>
        <taxon>Metazoa</taxon>
        <taxon>Spiralia</taxon>
        <taxon>Lophotrochozoa</taxon>
        <taxon>Mollusca</taxon>
        <taxon>Bivalvia</taxon>
        <taxon>Autobranchia</taxon>
        <taxon>Heteroconchia</taxon>
        <taxon>Euheterodonta</taxon>
        <taxon>Imparidentia</taxon>
        <taxon>Neoheterodontei</taxon>
        <taxon>Myida</taxon>
        <taxon>Dreissenoidea</taxon>
        <taxon>Dreissenidae</taxon>
        <taxon>Dreissena</taxon>
    </lineage>
</organism>